<dbReference type="InterPro" id="IPR052162">
    <property type="entry name" value="Sensor_kinase/Photoreceptor"/>
</dbReference>
<dbReference type="InterPro" id="IPR035965">
    <property type="entry name" value="PAS-like_dom_sf"/>
</dbReference>
<dbReference type="PANTHER" id="PTHR43304">
    <property type="entry name" value="PHYTOCHROME-LIKE PROTEIN CPH1"/>
    <property type="match status" value="1"/>
</dbReference>
<evidence type="ECO:0000256" key="2">
    <source>
        <dbReference type="ARBA" id="ARBA00012438"/>
    </source>
</evidence>
<dbReference type="Gene3D" id="1.10.10.10">
    <property type="entry name" value="Winged helix-like DNA-binding domain superfamily/Winged helix DNA-binding domain"/>
    <property type="match status" value="1"/>
</dbReference>
<dbReference type="EMBL" id="MAQA01000003">
    <property type="protein sequence ID" value="OCI32900.1"/>
    <property type="molecule type" value="Genomic_DNA"/>
</dbReference>
<keyword evidence="3" id="KW-0597">Phosphoprotein</keyword>
<sequence length="220" mass="25043">MSIEDRAPSAHAVAREQHATTGQPRTGQWRYDLITERWWWSPQTYRIHGFEPHEVVPTTDLVLAHKHPDDREQFRQILEAAKASGDPFHSVHRIMNARGRERVVTLVGQGRRHIDTGEVMELMGYFVDTTAPVCERAETMAGDHIRAAAAHRGTIEQAKGILSVTHALTIDEAFEVLRATSNQHNVPVRELAARLINLGRILPLDEHRRHCVDEFLRNPL</sequence>
<evidence type="ECO:0000256" key="4">
    <source>
        <dbReference type="ARBA" id="ARBA00022679"/>
    </source>
</evidence>
<comment type="caution">
    <text evidence="9">The sequence shown here is derived from an EMBL/GenBank/DDBJ whole genome shotgun (WGS) entry which is preliminary data.</text>
</comment>
<organism evidence="9 10">
    <name type="scientific">Oerskovia enterophila</name>
    <dbReference type="NCBI Taxonomy" id="43678"/>
    <lineage>
        <taxon>Bacteria</taxon>
        <taxon>Bacillati</taxon>
        <taxon>Actinomycetota</taxon>
        <taxon>Actinomycetes</taxon>
        <taxon>Micrococcales</taxon>
        <taxon>Cellulomonadaceae</taxon>
        <taxon>Oerskovia</taxon>
    </lineage>
</organism>
<dbReference type="PROSITE" id="PS50921">
    <property type="entry name" value="ANTAR"/>
    <property type="match status" value="1"/>
</dbReference>
<accession>A0ABX2Y8S9</accession>
<evidence type="ECO:0000256" key="1">
    <source>
        <dbReference type="ARBA" id="ARBA00000085"/>
    </source>
</evidence>
<evidence type="ECO:0000256" key="6">
    <source>
        <dbReference type="SAM" id="MobiDB-lite"/>
    </source>
</evidence>
<gene>
    <name evidence="9" type="ORF">OERS_04920</name>
</gene>
<feature type="domain" description="ANTAR" evidence="8">
    <location>
        <begin position="135"/>
        <end position="196"/>
    </location>
</feature>
<feature type="domain" description="PAS" evidence="7">
    <location>
        <begin position="40"/>
        <end position="85"/>
    </location>
</feature>
<evidence type="ECO:0000313" key="9">
    <source>
        <dbReference type="EMBL" id="OCI32900.1"/>
    </source>
</evidence>
<name>A0ABX2Y8S9_9CELL</name>
<reference evidence="9 10" key="1">
    <citation type="submission" date="2016-06" db="EMBL/GenBank/DDBJ databases">
        <title>Genome sequence of Oerskovia enterophila DSM 43852.</title>
        <authorList>
            <person name="Poehlein A."/>
            <person name="Jag V."/>
            <person name="Bengelsdorf F.R."/>
            <person name="Daniel R."/>
            <person name="Duerre P."/>
        </authorList>
    </citation>
    <scope>NUCLEOTIDE SEQUENCE [LARGE SCALE GENOMIC DNA]</scope>
    <source>
        <strain evidence="9 10">DSM 43852</strain>
    </source>
</reference>
<proteinExistence type="predicted"/>
<feature type="compositionally biased region" description="Basic and acidic residues" evidence="6">
    <location>
        <begin position="1"/>
        <end position="18"/>
    </location>
</feature>
<evidence type="ECO:0000256" key="5">
    <source>
        <dbReference type="ARBA" id="ARBA00022777"/>
    </source>
</evidence>
<dbReference type="Proteomes" id="UP000093412">
    <property type="component" value="Unassembled WGS sequence"/>
</dbReference>
<dbReference type="InterPro" id="IPR013655">
    <property type="entry name" value="PAS_fold_3"/>
</dbReference>
<feature type="region of interest" description="Disordered" evidence="6">
    <location>
        <begin position="1"/>
        <end position="25"/>
    </location>
</feature>
<dbReference type="PROSITE" id="PS50112">
    <property type="entry name" value="PAS"/>
    <property type="match status" value="1"/>
</dbReference>
<dbReference type="SUPFAM" id="SSF55785">
    <property type="entry name" value="PYP-like sensor domain (PAS domain)"/>
    <property type="match status" value="1"/>
</dbReference>
<dbReference type="InterPro" id="IPR011006">
    <property type="entry name" value="CheY-like_superfamily"/>
</dbReference>
<dbReference type="CDD" id="cd00130">
    <property type="entry name" value="PAS"/>
    <property type="match status" value="1"/>
</dbReference>
<dbReference type="SMART" id="SM01012">
    <property type="entry name" value="ANTAR"/>
    <property type="match status" value="1"/>
</dbReference>
<dbReference type="InterPro" id="IPR000014">
    <property type="entry name" value="PAS"/>
</dbReference>
<dbReference type="Gene3D" id="3.30.450.20">
    <property type="entry name" value="PAS domain"/>
    <property type="match status" value="1"/>
</dbReference>
<dbReference type="InterPro" id="IPR036388">
    <property type="entry name" value="WH-like_DNA-bd_sf"/>
</dbReference>
<keyword evidence="10" id="KW-1185">Reference proteome</keyword>
<dbReference type="Pfam" id="PF03861">
    <property type="entry name" value="ANTAR"/>
    <property type="match status" value="1"/>
</dbReference>
<keyword evidence="4" id="KW-0808">Transferase</keyword>
<dbReference type="RefSeq" id="WP_083201158.1">
    <property type="nucleotide sequence ID" value="NZ_MAQA01000003.1"/>
</dbReference>
<comment type="catalytic activity">
    <reaction evidence="1">
        <text>ATP + protein L-histidine = ADP + protein N-phospho-L-histidine.</text>
        <dbReference type="EC" id="2.7.13.3"/>
    </reaction>
</comment>
<evidence type="ECO:0000313" key="10">
    <source>
        <dbReference type="Proteomes" id="UP000093412"/>
    </source>
</evidence>
<dbReference type="PANTHER" id="PTHR43304:SF1">
    <property type="entry name" value="PAC DOMAIN-CONTAINING PROTEIN"/>
    <property type="match status" value="1"/>
</dbReference>
<dbReference type="SUPFAM" id="SSF52172">
    <property type="entry name" value="CheY-like"/>
    <property type="match status" value="1"/>
</dbReference>
<protein>
    <recommendedName>
        <fullName evidence="2">histidine kinase</fullName>
        <ecNumber evidence="2">2.7.13.3</ecNumber>
    </recommendedName>
</protein>
<dbReference type="Pfam" id="PF08447">
    <property type="entry name" value="PAS_3"/>
    <property type="match status" value="1"/>
</dbReference>
<evidence type="ECO:0000256" key="3">
    <source>
        <dbReference type="ARBA" id="ARBA00022553"/>
    </source>
</evidence>
<dbReference type="EC" id="2.7.13.3" evidence="2"/>
<evidence type="ECO:0000259" key="8">
    <source>
        <dbReference type="PROSITE" id="PS50921"/>
    </source>
</evidence>
<keyword evidence="5" id="KW-0418">Kinase</keyword>
<dbReference type="InterPro" id="IPR005561">
    <property type="entry name" value="ANTAR"/>
</dbReference>
<evidence type="ECO:0000259" key="7">
    <source>
        <dbReference type="PROSITE" id="PS50112"/>
    </source>
</evidence>